<dbReference type="GeneID" id="36526456"/>
<dbReference type="STRING" id="41067.A0A2I2FLD3"/>
<evidence type="ECO:0000313" key="3">
    <source>
        <dbReference type="Proteomes" id="UP000234585"/>
    </source>
</evidence>
<dbReference type="AlphaFoldDB" id="A0A2I2FLD3"/>
<accession>A0A2I2FLD3</accession>
<dbReference type="InterPro" id="IPR041679">
    <property type="entry name" value="DNA2/NAM7-like_C"/>
</dbReference>
<name>A0A2I2FLD3_ASPCN</name>
<dbReference type="RefSeq" id="XP_024675460.1">
    <property type="nucleotide sequence ID" value="XM_024819296.1"/>
</dbReference>
<dbReference type="Pfam" id="PF13087">
    <property type="entry name" value="AAA_12"/>
    <property type="match status" value="1"/>
</dbReference>
<sequence length="85" mass="9676">MGRSLFDRLCRARFPVHVVSRQDRMDPRLSRFPSQFTYSGGMPDDPSVNSISIRAEIANALRDRIEKKASGANFEHVELIGIDRN</sequence>
<keyword evidence="3" id="KW-1185">Reference proteome</keyword>
<dbReference type="Proteomes" id="UP000234585">
    <property type="component" value="Unassembled WGS sequence"/>
</dbReference>
<gene>
    <name evidence="2" type="ORF">BDW47DRAFT_55222</name>
</gene>
<proteinExistence type="predicted"/>
<feature type="domain" description="DNA2/NAM7 helicase-like C-terminal" evidence="1">
    <location>
        <begin position="2"/>
        <end position="54"/>
    </location>
</feature>
<reference evidence="2 3" key="1">
    <citation type="submission" date="2017-12" db="EMBL/GenBank/DDBJ databases">
        <authorList>
            <consortium name="DOE Joint Genome Institute"/>
            <person name="Haridas S."/>
            <person name="Kjaerbolling I."/>
            <person name="Vesth T.C."/>
            <person name="Frisvad J.C."/>
            <person name="Nybo J.L."/>
            <person name="Theobald S."/>
            <person name="Kuo A."/>
            <person name="Bowyer P."/>
            <person name="Matsuda Y."/>
            <person name="Mondo S."/>
            <person name="Lyhne E.K."/>
            <person name="Kogle M.E."/>
            <person name="Clum A."/>
            <person name="Lipzen A."/>
            <person name="Salamov A."/>
            <person name="Ngan C.Y."/>
            <person name="Daum C."/>
            <person name="Chiniquy J."/>
            <person name="Barry K."/>
            <person name="LaButti K."/>
            <person name="Simmons B.A."/>
            <person name="Magnuson J.K."/>
            <person name="Mortensen U.H."/>
            <person name="Larsen T.O."/>
            <person name="Grigoriev I.V."/>
            <person name="Baker S.E."/>
            <person name="Andersen M.R."/>
            <person name="Nordberg H.P."/>
            <person name="Cantor M.N."/>
            <person name="Hua S.X."/>
        </authorList>
    </citation>
    <scope>NUCLEOTIDE SEQUENCE [LARGE SCALE GENOMIC DNA]</scope>
    <source>
        <strain evidence="2 3">CBS 102.13</strain>
    </source>
</reference>
<evidence type="ECO:0000259" key="1">
    <source>
        <dbReference type="Pfam" id="PF13087"/>
    </source>
</evidence>
<evidence type="ECO:0000313" key="2">
    <source>
        <dbReference type="EMBL" id="PLB41448.1"/>
    </source>
</evidence>
<organism evidence="2 3">
    <name type="scientific">Aspergillus candidus</name>
    <dbReference type="NCBI Taxonomy" id="41067"/>
    <lineage>
        <taxon>Eukaryota</taxon>
        <taxon>Fungi</taxon>
        <taxon>Dikarya</taxon>
        <taxon>Ascomycota</taxon>
        <taxon>Pezizomycotina</taxon>
        <taxon>Eurotiomycetes</taxon>
        <taxon>Eurotiomycetidae</taxon>
        <taxon>Eurotiales</taxon>
        <taxon>Aspergillaceae</taxon>
        <taxon>Aspergillus</taxon>
        <taxon>Aspergillus subgen. Circumdati</taxon>
    </lineage>
</organism>
<dbReference type="EMBL" id="KZ559120">
    <property type="protein sequence ID" value="PLB41448.1"/>
    <property type="molecule type" value="Genomic_DNA"/>
</dbReference>
<protein>
    <recommendedName>
        <fullName evidence="1">DNA2/NAM7 helicase-like C-terminal domain-containing protein</fullName>
    </recommendedName>
</protein>